<dbReference type="EC" id="2.7.4.8" evidence="2"/>
<dbReference type="SMART" id="SM00072">
    <property type="entry name" value="GuKc"/>
    <property type="match status" value="1"/>
</dbReference>
<evidence type="ECO:0000259" key="7">
    <source>
        <dbReference type="PROSITE" id="PS50052"/>
    </source>
</evidence>
<dbReference type="PROSITE" id="PS00856">
    <property type="entry name" value="GUANYLATE_KINASE_1"/>
    <property type="match status" value="1"/>
</dbReference>
<keyword evidence="5" id="KW-0418">Kinase</keyword>
<dbReference type="SUPFAM" id="SSF52540">
    <property type="entry name" value="P-loop containing nucleoside triphosphate hydrolases"/>
    <property type="match status" value="1"/>
</dbReference>
<dbReference type="NCBIfam" id="TIGR03263">
    <property type="entry name" value="guanyl_kin"/>
    <property type="match status" value="1"/>
</dbReference>
<dbReference type="Proteomes" id="UP000308267">
    <property type="component" value="Unassembled WGS sequence"/>
</dbReference>
<evidence type="ECO:0000256" key="6">
    <source>
        <dbReference type="ARBA" id="ARBA00022840"/>
    </source>
</evidence>
<name>A0A4S2LWE5_OPIFE</name>
<evidence type="ECO:0000256" key="2">
    <source>
        <dbReference type="ARBA" id="ARBA00012961"/>
    </source>
</evidence>
<dbReference type="SMART" id="SM00382">
    <property type="entry name" value="AAA"/>
    <property type="match status" value="1"/>
</dbReference>
<keyword evidence="9" id="KW-1185">Reference proteome</keyword>
<protein>
    <recommendedName>
        <fullName evidence="2">guanylate kinase</fullName>
        <ecNumber evidence="2">2.7.4.8</ecNumber>
    </recommendedName>
</protein>
<dbReference type="EMBL" id="SJOL01006488">
    <property type="protein sequence ID" value="TGZ65467.1"/>
    <property type="molecule type" value="Genomic_DNA"/>
</dbReference>
<dbReference type="Gene3D" id="3.40.50.300">
    <property type="entry name" value="P-loop containing nucleotide triphosphate hydrolases"/>
    <property type="match status" value="1"/>
</dbReference>
<dbReference type="InterPro" id="IPR027417">
    <property type="entry name" value="P-loop_NTPase"/>
</dbReference>
<keyword evidence="6" id="KW-0067">ATP-binding</keyword>
<dbReference type="InterPro" id="IPR008144">
    <property type="entry name" value="Guanylate_kin-like_dom"/>
</dbReference>
<evidence type="ECO:0000313" key="8">
    <source>
        <dbReference type="EMBL" id="TGZ65467.1"/>
    </source>
</evidence>
<dbReference type="PANTHER" id="PTHR23117">
    <property type="entry name" value="GUANYLATE KINASE-RELATED"/>
    <property type="match status" value="1"/>
</dbReference>
<comment type="similarity">
    <text evidence="1">Belongs to the guanylate kinase family.</text>
</comment>
<evidence type="ECO:0000256" key="4">
    <source>
        <dbReference type="ARBA" id="ARBA00022741"/>
    </source>
</evidence>
<dbReference type="InterPro" id="IPR020590">
    <property type="entry name" value="Guanylate_kinase_CS"/>
</dbReference>
<accession>A0A4S2LWE5</accession>
<reference evidence="8 9" key="1">
    <citation type="journal article" date="2019" name="BMC Genomics">
        <title>New insights from Opisthorchis felineus genome: update on genomics of the epidemiologically important liver flukes.</title>
        <authorList>
            <person name="Ershov N.I."/>
            <person name="Mordvinov V.A."/>
            <person name="Prokhortchouk E.B."/>
            <person name="Pakharukova M.Y."/>
            <person name="Gunbin K.V."/>
            <person name="Ustyantsev K."/>
            <person name="Genaev M.A."/>
            <person name="Blinov A.G."/>
            <person name="Mazur A."/>
            <person name="Boulygina E."/>
            <person name="Tsygankova S."/>
            <person name="Khrameeva E."/>
            <person name="Chekanov N."/>
            <person name="Fan G."/>
            <person name="Xiao A."/>
            <person name="Zhang H."/>
            <person name="Xu X."/>
            <person name="Yang H."/>
            <person name="Solovyev V."/>
            <person name="Lee S.M."/>
            <person name="Liu X."/>
            <person name="Afonnikov D.A."/>
            <person name="Skryabin K.G."/>
        </authorList>
    </citation>
    <scope>NUCLEOTIDE SEQUENCE [LARGE SCALE GENOMIC DNA]</scope>
    <source>
        <strain evidence="8">AK-0245</strain>
        <tissue evidence="8">Whole organism</tissue>
    </source>
</reference>
<dbReference type="CDD" id="cd00071">
    <property type="entry name" value="GMPK"/>
    <property type="match status" value="1"/>
</dbReference>
<dbReference type="Pfam" id="PF00625">
    <property type="entry name" value="Guanylate_kin"/>
    <property type="match status" value="1"/>
</dbReference>
<dbReference type="GO" id="GO:0005524">
    <property type="term" value="F:ATP binding"/>
    <property type="evidence" value="ECO:0007669"/>
    <property type="project" value="UniProtKB-KW"/>
</dbReference>
<comment type="caution">
    <text evidence="8">The sequence shown here is derived from an EMBL/GenBank/DDBJ whole genome shotgun (WGS) entry which is preliminary data.</text>
</comment>
<dbReference type="InterPro" id="IPR008145">
    <property type="entry name" value="GK/Ca_channel_bsu"/>
</dbReference>
<feature type="domain" description="Guanylate kinase-like" evidence="7">
    <location>
        <begin position="111"/>
        <end position="293"/>
    </location>
</feature>
<evidence type="ECO:0000256" key="1">
    <source>
        <dbReference type="ARBA" id="ARBA00005790"/>
    </source>
</evidence>
<dbReference type="InterPro" id="IPR017665">
    <property type="entry name" value="Guanylate_kinase"/>
</dbReference>
<dbReference type="AlphaFoldDB" id="A0A4S2LWE5"/>
<dbReference type="OrthoDB" id="6334211at2759"/>
<sequence length="303" mass="34708">MAVALNPRNCDHVSFWLTFIPIVPIVCVTFQPSHPICFNSSSSFFVDQSLNTWVGKASHLPPNNRLINVAFSDVSSRRVTSLSRTNVRTYSLGCQNLNVFRRMNNTSGEAQRPVVICGPSGCGKSTIIRMLIQQYPHVFSYCVSHTTRPKRPDEIYGKDYYFVSQDDFQKAVQSEQFVEHGNFSGYYYGTSKEELDRALKSQRIILMDMDIHGMEHMQKSSYNPICIFIRPRNFATLEKRLRLRSTETEDRILQHLAVAHQEMQYGISDGQFDAVIVNDDINQTLNQLVQLLGELTNKKIDPR</sequence>
<dbReference type="GO" id="GO:0004385">
    <property type="term" value="F:GMP kinase activity"/>
    <property type="evidence" value="ECO:0007669"/>
    <property type="project" value="UniProtKB-EC"/>
</dbReference>
<evidence type="ECO:0000313" key="9">
    <source>
        <dbReference type="Proteomes" id="UP000308267"/>
    </source>
</evidence>
<keyword evidence="3" id="KW-0808">Transferase</keyword>
<keyword evidence="4" id="KW-0547">Nucleotide-binding</keyword>
<organism evidence="8 9">
    <name type="scientific">Opisthorchis felineus</name>
    <dbReference type="NCBI Taxonomy" id="147828"/>
    <lineage>
        <taxon>Eukaryota</taxon>
        <taxon>Metazoa</taxon>
        <taxon>Spiralia</taxon>
        <taxon>Lophotrochozoa</taxon>
        <taxon>Platyhelminthes</taxon>
        <taxon>Trematoda</taxon>
        <taxon>Digenea</taxon>
        <taxon>Opisthorchiida</taxon>
        <taxon>Opisthorchiata</taxon>
        <taxon>Opisthorchiidae</taxon>
        <taxon>Opisthorchis</taxon>
    </lineage>
</organism>
<dbReference type="STRING" id="147828.A0A4S2LWE5"/>
<evidence type="ECO:0000256" key="5">
    <source>
        <dbReference type="ARBA" id="ARBA00022777"/>
    </source>
</evidence>
<dbReference type="InterPro" id="IPR003593">
    <property type="entry name" value="AAA+_ATPase"/>
</dbReference>
<evidence type="ECO:0000256" key="3">
    <source>
        <dbReference type="ARBA" id="ARBA00022679"/>
    </source>
</evidence>
<gene>
    <name evidence="8" type="ORF">CRM22_005867</name>
</gene>
<dbReference type="PROSITE" id="PS50052">
    <property type="entry name" value="GUANYLATE_KINASE_2"/>
    <property type="match status" value="1"/>
</dbReference>
<dbReference type="PANTHER" id="PTHR23117:SF13">
    <property type="entry name" value="GUANYLATE KINASE"/>
    <property type="match status" value="1"/>
</dbReference>
<dbReference type="GO" id="GO:0005829">
    <property type="term" value="C:cytosol"/>
    <property type="evidence" value="ECO:0007669"/>
    <property type="project" value="TreeGrafter"/>
</dbReference>
<dbReference type="EMBL" id="SJOL01006488">
    <property type="protein sequence ID" value="TGZ65468.1"/>
    <property type="molecule type" value="Genomic_DNA"/>
</dbReference>
<proteinExistence type="inferred from homology"/>